<dbReference type="InterPro" id="IPR027417">
    <property type="entry name" value="P-loop_NTPase"/>
</dbReference>
<dbReference type="InterPro" id="IPR007421">
    <property type="entry name" value="Schlafen_AlbA_2_dom"/>
</dbReference>
<accession>A0AA86QKY0</accession>
<evidence type="ECO:0000259" key="1">
    <source>
        <dbReference type="Pfam" id="PF00004"/>
    </source>
</evidence>
<dbReference type="AlphaFoldDB" id="A0AA86QKY0"/>
<organism evidence="3">
    <name type="scientific">Hexamita inflata</name>
    <dbReference type="NCBI Taxonomy" id="28002"/>
    <lineage>
        <taxon>Eukaryota</taxon>
        <taxon>Metamonada</taxon>
        <taxon>Diplomonadida</taxon>
        <taxon>Hexamitidae</taxon>
        <taxon>Hexamitinae</taxon>
        <taxon>Hexamita</taxon>
    </lineage>
</organism>
<dbReference type="Pfam" id="PF00004">
    <property type="entry name" value="AAA"/>
    <property type="match status" value="1"/>
</dbReference>
<keyword evidence="5" id="KW-1185">Reference proteome</keyword>
<dbReference type="GO" id="GO:0005524">
    <property type="term" value="F:ATP binding"/>
    <property type="evidence" value="ECO:0007669"/>
    <property type="project" value="InterPro"/>
</dbReference>
<evidence type="ECO:0000313" key="4">
    <source>
        <dbReference type="EMBL" id="CAL6096046.1"/>
    </source>
</evidence>
<dbReference type="Gene3D" id="3.30.950.30">
    <property type="entry name" value="Schlafen, AAA domain"/>
    <property type="match status" value="1"/>
</dbReference>
<feature type="domain" description="Schlafen AlbA-2" evidence="2">
    <location>
        <begin position="21"/>
        <end position="106"/>
    </location>
</feature>
<dbReference type="Pfam" id="PF04326">
    <property type="entry name" value="SLFN_AlbA_2"/>
    <property type="match status" value="1"/>
</dbReference>
<reference evidence="3" key="1">
    <citation type="submission" date="2023-06" db="EMBL/GenBank/DDBJ databases">
        <authorList>
            <person name="Kurt Z."/>
        </authorList>
    </citation>
    <scope>NUCLEOTIDE SEQUENCE</scope>
</reference>
<dbReference type="PANTHER" id="PTHR12155:SF41">
    <property type="entry name" value="SCHLAFEN ALBA-2 DOMAIN-CONTAINING PROTEIN"/>
    <property type="match status" value="1"/>
</dbReference>
<protein>
    <submittedName>
        <fullName evidence="3">AAA-4 domain protein</fullName>
    </submittedName>
    <submittedName>
        <fullName evidence="4">AAA-4_domain protein</fullName>
    </submittedName>
</protein>
<proteinExistence type="predicted"/>
<gene>
    <name evidence="3" type="ORF">HINF_LOCUS45416</name>
    <name evidence="4" type="ORF">HINF_LOCUS68241</name>
</gene>
<dbReference type="EMBL" id="CATOUU010000894">
    <property type="protein sequence ID" value="CAI9957771.1"/>
    <property type="molecule type" value="Genomic_DNA"/>
</dbReference>
<sequence length="616" mass="72372">MKSFQELPDTLIFSEILPVTETQTNEFKALQITGNLIPAVRDFFRSYMNAFINTAGGSLWFGIEDDSEIKGLFVTEEQIIQIKFLFQQVCSQFIPQVQPERYRLTFIEVLTTLDQHTKQPDNKTKEKYLANYNLNPSLLLPQFTENSSTTSTFIEISTQKVLRRYVIVSQILQGIHPVYVNFQNQSWIRRDAGIYALTADFIKQRYETFNGFQEHDLPSRTRLRQVILDLITNQDFAIINIYGPPGTGKNQLVRSIIEASGLRSFFFNSQKSFKEQEQQIKSQFYAKKEHYTSKPILVWDDYKYVENVSHVEERLKRVLQTFDKKVVLLINTRKNVVKPYENGKTVRSFELFQLNILESAEIVKSLIPTSDEQISGDIDYSIKIGRLCYQLGQPLYNFVQTASEMGFSVDLVVRKLKKMNHQSRTKFLNNHLYNYLESIDLKFKQDIADMYLWDQSIHCDNPQLEKLVELGLIQKINGQYKHYEAIRKYCMDYVTPNKIEQHIKDFLEYYCVCVENAAINQSEENLKIVFIEEYNAILFALQTCYILLTDECQAIVSTTYKYSKRMVTAMQHFDGLFDIETHKRYYAVKEKVDSMKEESVFYTEIIDWQDLWTRLL</sequence>
<evidence type="ECO:0000313" key="3">
    <source>
        <dbReference type="EMBL" id="CAI9957771.1"/>
    </source>
</evidence>
<comment type="caution">
    <text evidence="3">The sequence shown here is derived from an EMBL/GenBank/DDBJ whole genome shotgun (WGS) entry which is preliminary data.</text>
</comment>
<dbReference type="Gene3D" id="3.40.50.300">
    <property type="entry name" value="P-loop containing nucleotide triphosphate hydrolases"/>
    <property type="match status" value="1"/>
</dbReference>
<dbReference type="PANTHER" id="PTHR12155">
    <property type="entry name" value="SCHLAFEN"/>
    <property type="match status" value="1"/>
</dbReference>
<dbReference type="InterPro" id="IPR029684">
    <property type="entry name" value="Schlafen"/>
</dbReference>
<dbReference type="GO" id="GO:0016887">
    <property type="term" value="F:ATP hydrolysis activity"/>
    <property type="evidence" value="ECO:0007669"/>
    <property type="project" value="InterPro"/>
</dbReference>
<name>A0AA86QKY0_9EUKA</name>
<dbReference type="InterPro" id="IPR003959">
    <property type="entry name" value="ATPase_AAA_core"/>
</dbReference>
<feature type="domain" description="ATPase AAA-type core" evidence="1">
    <location>
        <begin position="241"/>
        <end position="324"/>
    </location>
</feature>
<dbReference type="Proteomes" id="UP001642409">
    <property type="component" value="Unassembled WGS sequence"/>
</dbReference>
<evidence type="ECO:0000313" key="5">
    <source>
        <dbReference type="Proteomes" id="UP001642409"/>
    </source>
</evidence>
<evidence type="ECO:0000259" key="2">
    <source>
        <dbReference type="Pfam" id="PF04326"/>
    </source>
</evidence>
<dbReference type="InterPro" id="IPR038461">
    <property type="entry name" value="Schlafen_AlbA_2_dom_sf"/>
</dbReference>
<dbReference type="SUPFAM" id="SSF52540">
    <property type="entry name" value="P-loop containing nucleoside triphosphate hydrolases"/>
    <property type="match status" value="1"/>
</dbReference>
<dbReference type="EMBL" id="CAXDID020000482">
    <property type="protein sequence ID" value="CAL6096046.1"/>
    <property type="molecule type" value="Genomic_DNA"/>
</dbReference>
<reference evidence="4 5" key="2">
    <citation type="submission" date="2024-07" db="EMBL/GenBank/DDBJ databases">
        <authorList>
            <person name="Akdeniz Z."/>
        </authorList>
    </citation>
    <scope>NUCLEOTIDE SEQUENCE [LARGE SCALE GENOMIC DNA]</scope>
</reference>